<dbReference type="RefSeq" id="WP_027676150.1">
    <property type="nucleotide sequence ID" value="NZ_CP039692.1"/>
</dbReference>
<accession>A0A4D7DV04</accession>
<protein>
    <submittedName>
        <fullName evidence="3">Autotransporter domain-containing protein</fullName>
    </submittedName>
</protein>
<organism evidence="3 5">
    <name type="scientific">Agrobacterium larrymoorei</name>
    <dbReference type="NCBI Taxonomy" id="160699"/>
    <lineage>
        <taxon>Bacteria</taxon>
        <taxon>Pseudomonadati</taxon>
        <taxon>Pseudomonadota</taxon>
        <taxon>Alphaproteobacteria</taxon>
        <taxon>Hyphomicrobiales</taxon>
        <taxon>Rhizobiaceae</taxon>
        <taxon>Rhizobium/Agrobacterium group</taxon>
        <taxon>Agrobacterium</taxon>
    </lineage>
</organism>
<evidence type="ECO:0000313" key="4">
    <source>
        <dbReference type="EMBL" id="QYA09246.1"/>
    </source>
</evidence>
<dbReference type="KEGG" id="alf:CFBP5473_20520"/>
<feature type="chain" id="PRO_5044606403" evidence="1">
    <location>
        <begin position="37"/>
        <end position="924"/>
    </location>
</feature>
<keyword evidence="6" id="KW-1185">Reference proteome</keyword>
<dbReference type="STRING" id="1367849.GCA_000518585_03550"/>
<dbReference type="EMBL" id="CP039692">
    <property type="protein sequence ID" value="QCJ00309.1"/>
    <property type="molecule type" value="Genomic_DNA"/>
</dbReference>
<dbReference type="InterPro" id="IPR005546">
    <property type="entry name" value="Autotransporte_beta"/>
</dbReference>
<dbReference type="EMBL" id="CP072168">
    <property type="protein sequence ID" value="QYA09246.1"/>
    <property type="molecule type" value="Genomic_DNA"/>
</dbReference>
<feature type="domain" description="Autotransporter" evidence="2">
    <location>
        <begin position="653"/>
        <end position="924"/>
    </location>
</feature>
<dbReference type="Gene3D" id="2.40.128.130">
    <property type="entry name" value="Autotransporter beta-domain"/>
    <property type="match status" value="1"/>
</dbReference>
<dbReference type="SUPFAM" id="SSF103515">
    <property type="entry name" value="Autotransporter"/>
    <property type="match status" value="1"/>
</dbReference>
<evidence type="ECO:0000313" key="6">
    <source>
        <dbReference type="Proteomes" id="UP000826513"/>
    </source>
</evidence>
<reference evidence="4 6" key="2">
    <citation type="submission" date="2021-03" db="EMBL/GenBank/DDBJ databases">
        <title>Rapid diversification of plasmids in a genus of pathogenic and nitrogen fixing bacteria.</title>
        <authorList>
            <person name="Weisberg A.J."/>
            <person name="Miller M."/>
            <person name="Ream W."/>
            <person name="Grunwald N.J."/>
            <person name="Chang J.H."/>
        </authorList>
    </citation>
    <scope>NUCLEOTIDE SEQUENCE [LARGE SCALE GENOMIC DNA]</scope>
    <source>
        <strain evidence="4 6">AF3.44</strain>
    </source>
</reference>
<dbReference type="PROSITE" id="PS51208">
    <property type="entry name" value="AUTOTRANSPORTER"/>
    <property type="match status" value="1"/>
</dbReference>
<dbReference type="Proteomes" id="UP000298545">
    <property type="component" value="Chromosome linear"/>
</dbReference>
<reference evidence="3 5" key="1">
    <citation type="submission" date="2019-04" db="EMBL/GenBank/DDBJ databases">
        <title>Complete genome sequence of Agrobacterium larrymoorei CFBP5473.</title>
        <authorList>
            <person name="Haryono M."/>
            <person name="Chou L."/>
            <person name="Lin Y.-C."/>
            <person name="Lai E.-M."/>
            <person name="Kuo C.-H."/>
        </authorList>
    </citation>
    <scope>NUCLEOTIDE SEQUENCE [LARGE SCALE GENOMIC DNA]</scope>
    <source>
        <strain evidence="3 5">CFBP5473</strain>
    </source>
</reference>
<dbReference type="AlphaFoldDB" id="A0A4D7DV04"/>
<feature type="signal peptide" evidence="1">
    <location>
        <begin position="1"/>
        <end position="36"/>
    </location>
</feature>
<dbReference type="InterPro" id="IPR036709">
    <property type="entry name" value="Autotransporte_beta_dom_sf"/>
</dbReference>
<keyword evidence="1" id="KW-0732">Signal</keyword>
<gene>
    <name evidence="3" type="ORF">CFBP5473_20520</name>
    <name evidence="4" type="ORF">J5285_17835</name>
</gene>
<dbReference type="Pfam" id="PF03797">
    <property type="entry name" value="Autotransporter"/>
    <property type="match status" value="1"/>
</dbReference>
<evidence type="ECO:0000259" key="2">
    <source>
        <dbReference type="PROSITE" id="PS51208"/>
    </source>
</evidence>
<dbReference type="OrthoDB" id="8255242at2"/>
<dbReference type="Proteomes" id="UP000826513">
    <property type="component" value="Chromosome 2"/>
</dbReference>
<proteinExistence type="predicted"/>
<dbReference type="SMART" id="SM00869">
    <property type="entry name" value="Autotransporter"/>
    <property type="match status" value="1"/>
</dbReference>
<sequence>MRHFNLPLCGTAKLCARKRALATAFMTGVSTLALFAAMPVKDAAAADCTVSGSAISGQTDCTVTNSGEMTSPEGGLIINQGSENITVNNEASGTISGTGGWSGITINTSDNTVINNAEGATISGEGSGSAGINVTDPDYSGSSPAGTIINNAGSIAGENAGIDLRYFYGASIVNQTTGSVEGGYGIYAYSSSGILDIQNDGTITGDSNYGIYIANMVGANISNAGWIYGLNTGIDINGATEIAITNSGTVSSNAHAIYAGSIGAFSLINSGTISSTGTDDLYYGVNLDIVDVATIVNSGTISSSLAGQDRGLRLNEVDNATIVNSGSILGGYFGIEFLGDDSSATITNTGTISGGVFGIWASDTDLTLSNAGTISGGVRSTYAESLNATNSGTITGGFDLAALNEAIIYNSGTISGGISTNEVNTVDITNSGTISSASDGVSVTSAAFSLINSGTISGESDGVYVRESNGSIINSGTISGGDYGINADRLSLTITNSGTISGGTASVLFSEDGNTLNVLQGALFNGVVDYNGTVDNTTTFGTGSYLLGVANYDQTDNTINLNNAHQTLILTNTNTGSGTVNVVDIGSTSMDSAVRGYTNSVGNVLGSILSIDVGSSAGGSSEPTSSGALGYAEEKKPTGAAAAVKKGGDDTAVDRYGNLFWIRAFGGQTFDNAKDTSSTNYGVAAGVDRQFDEGRFGVLAGYGRIINKADDGSGKTTGNTGFGGVYVRKDVGSVTLDASLIAGGIDNDSRREISGSDPARGSFTGWYVSPEIAISQKHEFAPGWIFTPSARLRYTAGFYDGYTETSSTQNITYDDRTSNTLEGILEGKITNRNTLANGMKANVSFSAALVDTLNLGSSNMNASLSGTDFTVSAIGNRNLIGTRFGLSGDVQLNQQTTIYSGITLGTYSSDIGSWSANTGVKVKF</sequence>
<name>A0A4D7DV04_9HYPH</name>
<evidence type="ECO:0000313" key="5">
    <source>
        <dbReference type="Proteomes" id="UP000298545"/>
    </source>
</evidence>
<evidence type="ECO:0000256" key="1">
    <source>
        <dbReference type="SAM" id="SignalP"/>
    </source>
</evidence>
<evidence type="ECO:0000313" key="3">
    <source>
        <dbReference type="EMBL" id="QCJ00309.1"/>
    </source>
</evidence>